<accession>A0A410V4F7</accession>
<name>A0A410V4F7_9BRAD</name>
<dbReference type="Proteomes" id="UP000593880">
    <property type="component" value="Chromosome"/>
</dbReference>
<evidence type="ECO:0000313" key="2">
    <source>
        <dbReference type="EMBL" id="QOZ59606.1"/>
    </source>
</evidence>
<dbReference type="Pfam" id="PF10038">
    <property type="entry name" value="DUF2274"/>
    <property type="match status" value="1"/>
</dbReference>
<evidence type="ECO:0000313" key="3">
    <source>
        <dbReference type="Proteomes" id="UP000593880"/>
    </source>
</evidence>
<dbReference type="InterPro" id="IPR018733">
    <property type="entry name" value="DUF2274"/>
</dbReference>
<evidence type="ECO:0000313" key="4">
    <source>
        <dbReference type="Proteomes" id="UP000625079"/>
    </source>
</evidence>
<dbReference type="AlphaFoldDB" id="A0A410V4F7"/>
<sequence>MPKLKIATLLDDKLVKVAAELPASVHRDLIAYAEALASESGQRIDPVKLIAPMLARFMATDRGFAKARRAGHAPGVAEGRDSVLPTD</sequence>
<reference evidence="2 3" key="2">
    <citation type="submission" date="2018-06" db="EMBL/GenBank/DDBJ databases">
        <title>Comparative genomics of rhizobia nodulating Arachis hypogaea in China.</title>
        <authorList>
            <person name="Li Y."/>
        </authorList>
    </citation>
    <scope>NUCLEOTIDE SEQUENCE [LARGE SCALE GENOMIC DNA]</scope>
    <source>
        <strain evidence="2 3">CCBAU 51658</strain>
    </source>
</reference>
<dbReference type="Proteomes" id="UP000625079">
    <property type="component" value="Unassembled WGS sequence"/>
</dbReference>
<dbReference type="RefSeq" id="WP_128965208.1">
    <property type="nucleotide sequence ID" value="NZ_BMHC01000030.1"/>
</dbReference>
<reference evidence="1" key="3">
    <citation type="submission" date="2022-12" db="EMBL/GenBank/DDBJ databases">
        <authorList>
            <person name="Sun Q."/>
            <person name="Zhou Y."/>
        </authorList>
    </citation>
    <scope>NUCLEOTIDE SEQUENCE</scope>
    <source>
        <strain evidence="1">CGMCC 1.15034</strain>
    </source>
</reference>
<reference evidence="1" key="1">
    <citation type="journal article" date="2014" name="Int. J. Syst. Evol. Microbiol.">
        <title>Complete genome sequence of Corynebacterium casei LMG S-19264T (=DSM 44701T), isolated from a smear-ripened cheese.</title>
        <authorList>
            <consortium name="US DOE Joint Genome Institute (JGI-PGF)"/>
            <person name="Walter F."/>
            <person name="Albersmeier A."/>
            <person name="Kalinowski J."/>
            <person name="Ruckert C."/>
        </authorList>
    </citation>
    <scope>NUCLEOTIDE SEQUENCE</scope>
    <source>
        <strain evidence="1">CGMCC 1.15034</strain>
    </source>
</reference>
<dbReference type="OrthoDB" id="9803810at2"/>
<dbReference type="EMBL" id="BMHC01000030">
    <property type="protein sequence ID" value="GGI33411.1"/>
    <property type="molecule type" value="Genomic_DNA"/>
</dbReference>
<dbReference type="EMBL" id="CP030057">
    <property type="protein sequence ID" value="QOZ59606.1"/>
    <property type="molecule type" value="Genomic_DNA"/>
</dbReference>
<protein>
    <submittedName>
        <fullName evidence="2">DUF2274 domain-containing protein</fullName>
    </submittedName>
</protein>
<organism evidence="1 4">
    <name type="scientific">Bradyrhizobium guangdongense</name>
    <dbReference type="NCBI Taxonomy" id="1325090"/>
    <lineage>
        <taxon>Bacteria</taxon>
        <taxon>Pseudomonadati</taxon>
        <taxon>Pseudomonadota</taxon>
        <taxon>Alphaproteobacteria</taxon>
        <taxon>Hyphomicrobiales</taxon>
        <taxon>Nitrobacteraceae</taxon>
        <taxon>Bradyrhizobium</taxon>
    </lineage>
</organism>
<keyword evidence="3" id="KW-1185">Reference proteome</keyword>
<gene>
    <name evidence="1" type="ORF">GCM10010987_74240</name>
    <name evidence="2" type="ORF">XH86_13355</name>
</gene>
<proteinExistence type="predicted"/>
<evidence type="ECO:0000313" key="1">
    <source>
        <dbReference type="EMBL" id="GGI33411.1"/>
    </source>
</evidence>